<organism evidence="1">
    <name type="scientific">Ophidiomyces ophidiicola</name>
    <dbReference type="NCBI Taxonomy" id="1387563"/>
    <lineage>
        <taxon>Eukaryota</taxon>
        <taxon>Fungi</taxon>
        <taxon>Dikarya</taxon>
        <taxon>Ascomycota</taxon>
        <taxon>Pezizomycotina</taxon>
        <taxon>Eurotiomycetes</taxon>
        <taxon>Eurotiomycetidae</taxon>
        <taxon>Onygenales</taxon>
        <taxon>Onygenaceae</taxon>
        <taxon>Ophidiomyces</taxon>
    </lineage>
</organism>
<dbReference type="EMBL" id="JALBCA010000044">
    <property type="protein sequence ID" value="KAI2386813.1"/>
    <property type="molecule type" value="Genomic_DNA"/>
</dbReference>
<accession>A0ACB8UWH3</accession>
<sequence length="382" mass="40700">MTEIPRAMKAVRFHDRGDLRLQSITPLPCGPDEVRIKVAYCGICGSDLHEYIAGPLFVPKHGQKHPYNGSKLPVTLGHEISGVITEVGDGVAPNHLKAGQRVFVNPCIRDRQLGVPPCLMCQEGKENLCPRLGFYGLSGPGGGLAEFLVVKAINVFPLPNSVSLKVAALVEPLAVAWHCVRVSGIQSGQDAVVLGAGPIGLAILMILKVWGARKVVVSEVLPARAALARKFGADCVVNPLEKRGDEDPVVAKAREFSGGHLGGGAHVSFDASGIQETLETSIACVRQGGTVLNLAIHEKPLKLNFNVLTLSEKKLMGGLCYTNEDIEGVINALANGSLVADELITSVVTLEDAIQGAFEELIHRRENHVKILVQPNSVEDIA</sequence>
<proteinExistence type="predicted"/>
<protein>
    <submittedName>
        <fullName evidence="1">Uncharacterized protein</fullName>
    </submittedName>
</protein>
<gene>
    <name evidence="1" type="ORF">LOY88_003368</name>
</gene>
<comment type="caution">
    <text evidence="1">The sequence shown here is derived from an EMBL/GenBank/DDBJ whole genome shotgun (WGS) entry which is preliminary data.</text>
</comment>
<reference evidence="1" key="1">
    <citation type="journal article" date="2022" name="bioRxiv">
        <title>Population genetic analysis of Ophidiomyces ophidiicola, the causative agent of snake fungal disease, indicates recent introductions to the USA.</title>
        <authorList>
            <person name="Ladner J.T."/>
            <person name="Palmer J.M."/>
            <person name="Ettinger C.L."/>
            <person name="Stajich J.E."/>
            <person name="Farrell T.M."/>
            <person name="Glorioso B.M."/>
            <person name="Lawson B."/>
            <person name="Price S.J."/>
            <person name="Stengle A.G."/>
            <person name="Grear D.A."/>
            <person name="Lorch J.M."/>
        </authorList>
    </citation>
    <scope>NUCLEOTIDE SEQUENCE</scope>
    <source>
        <strain evidence="1">NWHC 24266-5</strain>
    </source>
</reference>
<evidence type="ECO:0000313" key="1">
    <source>
        <dbReference type="EMBL" id="KAI2386813.1"/>
    </source>
</evidence>
<name>A0ACB8UWH3_9EURO</name>